<comment type="caution">
    <text evidence="2">The sequence shown here is derived from an EMBL/GenBank/DDBJ whole genome shotgun (WGS) entry which is preliminary data.</text>
</comment>
<feature type="transmembrane region" description="Helical" evidence="1">
    <location>
        <begin position="60"/>
        <end position="79"/>
    </location>
</feature>
<protein>
    <submittedName>
        <fullName evidence="2">Uncharacterized protein</fullName>
    </submittedName>
</protein>
<keyword evidence="3" id="KW-1185">Reference proteome</keyword>
<dbReference type="RefSeq" id="WP_207599630.1">
    <property type="nucleotide sequence ID" value="NZ_JAFNJU010000006.1"/>
</dbReference>
<organism evidence="2 3">
    <name type="scientific">Proteiniclasticum aestuarii</name>
    <dbReference type="NCBI Taxonomy" id="2817862"/>
    <lineage>
        <taxon>Bacteria</taxon>
        <taxon>Bacillati</taxon>
        <taxon>Bacillota</taxon>
        <taxon>Clostridia</taxon>
        <taxon>Eubacteriales</taxon>
        <taxon>Clostridiaceae</taxon>
        <taxon>Proteiniclasticum</taxon>
    </lineage>
</organism>
<dbReference type="EMBL" id="JAFNJU010000006">
    <property type="protein sequence ID" value="MBO1265104.1"/>
    <property type="molecule type" value="Genomic_DNA"/>
</dbReference>
<dbReference type="Proteomes" id="UP000664218">
    <property type="component" value="Unassembled WGS sequence"/>
</dbReference>
<proteinExistence type="predicted"/>
<keyword evidence="1" id="KW-0812">Transmembrane</keyword>
<feature type="transmembrane region" description="Helical" evidence="1">
    <location>
        <begin position="128"/>
        <end position="149"/>
    </location>
</feature>
<reference evidence="2" key="1">
    <citation type="submission" date="2021-03" db="EMBL/GenBank/DDBJ databases">
        <title>Proteiniclasticum marinus sp. nov., isolated from tidal flat sediment.</title>
        <authorList>
            <person name="Namirimu T."/>
            <person name="Yang J.-A."/>
            <person name="Yang S.-H."/>
            <person name="Kim Y.-J."/>
            <person name="Kwon K.K."/>
        </authorList>
    </citation>
    <scope>NUCLEOTIDE SEQUENCE</scope>
    <source>
        <strain evidence="2">SCR006</strain>
    </source>
</reference>
<feature type="transmembrane region" description="Helical" evidence="1">
    <location>
        <begin position="91"/>
        <end position="113"/>
    </location>
</feature>
<keyword evidence="1" id="KW-0472">Membrane</keyword>
<evidence type="ECO:0000313" key="3">
    <source>
        <dbReference type="Proteomes" id="UP000664218"/>
    </source>
</evidence>
<name>A0A939H6I2_9CLOT</name>
<keyword evidence="1" id="KW-1133">Transmembrane helix</keyword>
<sequence>MEFSTMILTKYILGFALQSFILVLGVYIFNKQKLILRDYLITSVLVTFVTFFMKSLPISVGVQTIMNMIFMYLICVVYLKMQPYITIRSTALCVVLILISEMIVTAGIVMMYGQTQFQSIVSSGSQRHYIGTMANIVFTIIIIALYFILDRKGEYHRSISKQDS</sequence>
<evidence type="ECO:0000256" key="1">
    <source>
        <dbReference type="SAM" id="Phobius"/>
    </source>
</evidence>
<accession>A0A939H6I2</accession>
<gene>
    <name evidence="2" type="ORF">J3A84_08710</name>
</gene>
<feature type="transmembrane region" description="Helical" evidence="1">
    <location>
        <begin position="12"/>
        <end position="29"/>
    </location>
</feature>
<dbReference type="AlphaFoldDB" id="A0A939H6I2"/>
<evidence type="ECO:0000313" key="2">
    <source>
        <dbReference type="EMBL" id="MBO1265104.1"/>
    </source>
</evidence>